<sequence length="673" mass="72980">MHPFFTLQACCLLCIEQSFHLDCRNLSISSMNITFALPPNAILTTKTSSFLSSSPSSSSNAIPLPSPTSRPSSICTLVSSIATPSPSPSPSTSSFSSTHSGLKKTFDYVIVGGGAAGCVLANRLSEDASVSVALIEAGGNGDSFRISVPLGFPYLPGSDIDWKYLSEPEKELHDRKVYFPRGCMLGGSHAMSVMLYHRGDASDYQKWSDSGADGWGPDDVLKYFRKSAHQSRRLNDESASKKYHSKGGPLSVSDLRCVNPLSKLFLESCHELGIPANSDFNNWDRSQEGVGLFQVTQRDGMRESPNSAYLSPIRNRRNLTVFTDSLVEKVLIDEQSKCAVGVSMLNSEQRRVVLNANREIILSAGSCATPQLLMLSGIGPRNELEKAGVKTIVDSPGVGLNLQDHPAAVLSYQTPSPYEDKKNSLLYYTERTGKSIPTLLKYLFMGNGPLTSPMCEAGGFIRSRKELESCDIQLRFVPFASEPDPYHSLGDFATGGSYIENKSNRPAGFTLQAVLARPESRGAIKLRSGDCRDRPIIEAGWLERERDVESLVYGLRMCRSIATRGPLKKHVGTELYPGLEAGVEPGSKQETEMLEAYVRDSCHTANALVGSCRMGADGDALAPVDSKLRVKGVSNLRVIDSSVMPILPGGQTGAPTMMIAEKGADLIKECYVN</sequence>
<dbReference type="EMBL" id="HBFP01005570">
    <property type="protein sequence ID" value="CAD8819563.1"/>
    <property type="molecule type" value="Transcribed_RNA"/>
</dbReference>
<reference evidence="7" key="1">
    <citation type="submission" date="2021-01" db="EMBL/GenBank/DDBJ databases">
        <authorList>
            <person name="Corre E."/>
            <person name="Pelletier E."/>
            <person name="Niang G."/>
            <person name="Scheremetjew M."/>
            <person name="Finn R."/>
            <person name="Kale V."/>
            <person name="Holt S."/>
            <person name="Cochrane G."/>
            <person name="Meng A."/>
            <person name="Brown T."/>
            <person name="Cohen L."/>
        </authorList>
    </citation>
    <scope>NUCLEOTIDE SEQUENCE</scope>
    <source>
        <strain evidence="7">CCMP3278</strain>
    </source>
</reference>
<organism evidence="7">
    <name type="scientific">Timspurckia oligopyrenoides</name>
    <dbReference type="NCBI Taxonomy" id="708627"/>
    <lineage>
        <taxon>Eukaryota</taxon>
        <taxon>Rhodophyta</taxon>
        <taxon>Bangiophyceae</taxon>
        <taxon>Porphyridiales</taxon>
        <taxon>Porphyridiaceae</taxon>
        <taxon>Timspurckia</taxon>
    </lineage>
</organism>
<evidence type="ECO:0000256" key="5">
    <source>
        <dbReference type="PIRSR" id="PIRSR000137-2"/>
    </source>
</evidence>
<evidence type="ECO:0000256" key="1">
    <source>
        <dbReference type="ARBA" id="ARBA00001974"/>
    </source>
</evidence>
<accession>A0A7S1ERM0</accession>
<evidence type="ECO:0000256" key="2">
    <source>
        <dbReference type="ARBA" id="ARBA00010790"/>
    </source>
</evidence>
<evidence type="ECO:0000256" key="4">
    <source>
        <dbReference type="ARBA" id="ARBA00022827"/>
    </source>
</evidence>
<dbReference type="PIRSF" id="PIRSF000137">
    <property type="entry name" value="Alcohol_oxidase"/>
    <property type="match status" value="1"/>
</dbReference>
<evidence type="ECO:0000313" key="7">
    <source>
        <dbReference type="EMBL" id="CAD8819563.1"/>
    </source>
</evidence>
<dbReference type="Gene3D" id="3.30.560.10">
    <property type="entry name" value="Glucose Oxidase, domain 3"/>
    <property type="match status" value="1"/>
</dbReference>
<protein>
    <recommendedName>
        <fullName evidence="6">Glucose-methanol-choline oxidoreductase N-terminal domain-containing protein</fullName>
    </recommendedName>
</protein>
<dbReference type="PANTHER" id="PTHR11552:SF147">
    <property type="entry name" value="CHOLINE DEHYDROGENASE, MITOCHONDRIAL"/>
    <property type="match status" value="1"/>
</dbReference>
<dbReference type="GO" id="GO:0016020">
    <property type="term" value="C:membrane"/>
    <property type="evidence" value="ECO:0007669"/>
    <property type="project" value="TreeGrafter"/>
</dbReference>
<proteinExistence type="inferred from homology"/>
<feature type="binding site" evidence="5">
    <location>
        <position position="327"/>
    </location>
    <ligand>
        <name>FAD</name>
        <dbReference type="ChEBI" id="CHEBI:57692"/>
    </ligand>
</feature>
<keyword evidence="4 5" id="KW-0274">FAD</keyword>
<comment type="similarity">
    <text evidence="2">Belongs to the GMC oxidoreductase family.</text>
</comment>
<dbReference type="SUPFAM" id="SSF51905">
    <property type="entry name" value="FAD/NAD(P)-binding domain"/>
    <property type="match status" value="1"/>
</dbReference>
<dbReference type="GO" id="GO:0008812">
    <property type="term" value="F:choline dehydrogenase activity"/>
    <property type="evidence" value="ECO:0007669"/>
    <property type="project" value="TreeGrafter"/>
</dbReference>
<evidence type="ECO:0000259" key="6">
    <source>
        <dbReference type="PROSITE" id="PS00624"/>
    </source>
</evidence>
<dbReference type="Gene3D" id="3.50.50.60">
    <property type="entry name" value="FAD/NAD(P)-binding domain"/>
    <property type="match status" value="1"/>
</dbReference>
<dbReference type="SUPFAM" id="SSF54373">
    <property type="entry name" value="FAD-linked reductases, C-terminal domain"/>
    <property type="match status" value="1"/>
</dbReference>
<feature type="domain" description="Glucose-methanol-choline oxidoreductase N-terminal" evidence="6">
    <location>
        <begin position="365"/>
        <end position="379"/>
    </location>
</feature>
<dbReference type="InterPro" id="IPR007867">
    <property type="entry name" value="GMC_OxRtase_C"/>
</dbReference>
<comment type="cofactor">
    <cofactor evidence="1 5">
        <name>FAD</name>
        <dbReference type="ChEBI" id="CHEBI:57692"/>
    </cofactor>
</comment>
<name>A0A7S1ERM0_9RHOD</name>
<dbReference type="GO" id="GO:0019285">
    <property type="term" value="P:glycine betaine biosynthetic process from choline"/>
    <property type="evidence" value="ECO:0007669"/>
    <property type="project" value="TreeGrafter"/>
</dbReference>
<dbReference type="PROSITE" id="PS00624">
    <property type="entry name" value="GMC_OXRED_2"/>
    <property type="match status" value="1"/>
</dbReference>
<dbReference type="InterPro" id="IPR000172">
    <property type="entry name" value="GMC_OxRdtase_N"/>
</dbReference>
<evidence type="ECO:0000256" key="3">
    <source>
        <dbReference type="ARBA" id="ARBA00022630"/>
    </source>
</evidence>
<dbReference type="PANTHER" id="PTHR11552">
    <property type="entry name" value="GLUCOSE-METHANOL-CHOLINE GMC OXIDOREDUCTASE"/>
    <property type="match status" value="1"/>
</dbReference>
<dbReference type="GO" id="GO:0050660">
    <property type="term" value="F:flavin adenine dinucleotide binding"/>
    <property type="evidence" value="ECO:0007669"/>
    <property type="project" value="InterPro"/>
</dbReference>
<gene>
    <name evidence="7" type="ORF">TOLI1172_LOCUS3952</name>
</gene>
<keyword evidence="3" id="KW-0285">Flavoprotein</keyword>
<dbReference type="InterPro" id="IPR012132">
    <property type="entry name" value="GMC_OxRdtase"/>
</dbReference>
<dbReference type="AlphaFoldDB" id="A0A7S1ERM0"/>
<dbReference type="InterPro" id="IPR036188">
    <property type="entry name" value="FAD/NAD-bd_sf"/>
</dbReference>
<dbReference type="Pfam" id="PF05199">
    <property type="entry name" value="GMC_oxred_C"/>
    <property type="match status" value="1"/>
</dbReference>
<dbReference type="Pfam" id="PF00732">
    <property type="entry name" value="GMC_oxred_N"/>
    <property type="match status" value="1"/>
</dbReference>